<organism evidence="2 3">
    <name type="scientific">Cudoniella acicularis</name>
    <dbReference type="NCBI Taxonomy" id="354080"/>
    <lineage>
        <taxon>Eukaryota</taxon>
        <taxon>Fungi</taxon>
        <taxon>Dikarya</taxon>
        <taxon>Ascomycota</taxon>
        <taxon>Pezizomycotina</taxon>
        <taxon>Leotiomycetes</taxon>
        <taxon>Helotiales</taxon>
        <taxon>Tricladiaceae</taxon>
        <taxon>Cudoniella</taxon>
    </lineage>
</organism>
<gene>
    <name evidence="2" type="ORF">G7Y89_g448</name>
</gene>
<accession>A0A8H4RYT0</accession>
<protein>
    <submittedName>
        <fullName evidence="2">Uncharacterized protein</fullName>
    </submittedName>
</protein>
<evidence type="ECO:0000256" key="1">
    <source>
        <dbReference type="SAM" id="Phobius"/>
    </source>
</evidence>
<dbReference type="EMBL" id="JAAMPI010000016">
    <property type="protein sequence ID" value="KAF4637641.1"/>
    <property type="molecule type" value="Genomic_DNA"/>
</dbReference>
<dbReference type="Proteomes" id="UP000566819">
    <property type="component" value="Unassembled WGS sequence"/>
</dbReference>
<keyword evidence="1" id="KW-0472">Membrane</keyword>
<keyword evidence="3" id="KW-1185">Reference proteome</keyword>
<dbReference type="AlphaFoldDB" id="A0A8H4RYT0"/>
<evidence type="ECO:0000313" key="3">
    <source>
        <dbReference type="Proteomes" id="UP000566819"/>
    </source>
</evidence>
<feature type="transmembrane region" description="Helical" evidence="1">
    <location>
        <begin position="231"/>
        <end position="252"/>
    </location>
</feature>
<keyword evidence="1" id="KW-1133">Transmembrane helix</keyword>
<reference evidence="2 3" key="1">
    <citation type="submission" date="2020-03" db="EMBL/GenBank/DDBJ databases">
        <title>Draft Genome Sequence of Cudoniella acicularis.</title>
        <authorList>
            <person name="Buettner E."/>
            <person name="Kellner H."/>
        </authorList>
    </citation>
    <scope>NUCLEOTIDE SEQUENCE [LARGE SCALE GENOMIC DNA]</scope>
    <source>
        <strain evidence="2 3">DSM 108380</strain>
    </source>
</reference>
<comment type="caution">
    <text evidence="2">The sequence shown here is derived from an EMBL/GenBank/DDBJ whole genome shotgun (WGS) entry which is preliminary data.</text>
</comment>
<sequence length="338" mass="38394">MWKGIRRKTSQELWMIDLYAVSLKEDKTSNSAILRSMDNETSGTSSNGRSPILTNRQNLASSSIPSSKVTVISSDFRAVTSRLTDLFPRTSGTQYQAYSFITSKHIDRELPPKGKCRATNFQEMQLRRKIITERQKMSTAAEQIRPVPPRISTTSFSEPKSPDVVPLTPPPAYYADANSLRLQTALPDFITQPQDPQVPFSPLSPGTQAKVDELVEEWTGKVEVWTKRATWAFKIGLPLAKWTCLFFVVGLGGWRESLLIAGWWIVWALPPILLRAEQRQILQVEKWRFESGGLLKAAFVFSWYADILLKWAVLFMTVQLQGWTGWMLWGSWCAIYGL</sequence>
<feature type="transmembrane region" description="Helical" evidence="1">
    <location>
        <begin position="258"/>
        <end position="276"/>
    </location>
</feature>
<feature type="transmembrane region" description="Helical" evidence="1">
    <location>
        <begin position="297"/>
        <end position="318"/>
    </location>
</feature>
<keyword evidence="1" id="KW-0812">Transmembrane</keyword>
<proteinExistence type="predicted"/>
<name>A0A8H4RYT0_9HELO</name>
<evidence type="ECO:0000313" key="2">
    <source>
        <dbReference type="EMBL" id="KAF4637641.1"/>
    </source>
</evidence>